<keyword evidence="1" id="KW-0732">Signal</keyword>
<feature type="signal peptide" evidence="1">
    <location>
        <begin position="1"/>
        <end position="16"/>
    </location>
</feature>
<gene>
    <name evidence="3" type="ORF">KIH39_03410</name>
</gene>
<name>A0A8E6EVE0_9BACT</name>
<dbReference type="EMBL" id="CP074694">
    <property type="protein sequence ID" value="QVL34834.1"/>
    <property type="molecule type" value="Genomic_DNA"/>
</dbReference>
<dbReference type="SUPFAM" id="SSF56601">
    <property type="entry name" value="beta-lactamase/transpeptidase-like"/>
    <property type="match status" value="1"/>
</dbReference>
<evidence type="ECO:0000313" key="4">
    <source>
        <dbReference type="Proteomes" id="UP000676194"/>
    </source>
</evidence>
<feature type="chain" id="PRO_5034619769" evidence="1">
    <location>
        <begin position="17"/>
        <end position="379"/>
    </location>
</feature>
<dbReference type="InterPro" id="IPR050789">
    <property type="entry name" value="Diverse_Enzym_Activities"/>
</dbReference>
<dbReference type="Proteomes" id="UP000676194">
    <property type="component" value="Chromosome"/>
</dbReference>
<dbReference type="KEGG" id="tsph:KIH39_03410"/>
<dbReference type="Pfam" id="PF00144">
    <property type="entry name" value="Beta-lactamase"/>
    <property type="match status" value="1"/>
</dbReference>
<protein>
    <submittedName>
        <fullName evidence="3">Beta-lactamase family protein</fullName>
    </submittedName>
</protein>
<accession>A0A8E6EVE0</accession>
<dbReference type="InterPro" id="IPR001466">
    <property type="entry name" value="Beta-lactam-related"/>
</dbReference>
<dbReference type="PANTHER" id="PTHR43283">
    <property type="entry name" value="BETA-LACTAMASE-RELATED"/>
    <property type="match status" value="1"/>
</dbReference>
<feature type="domain" description="Beta-lactamase-related" evidence="2">
    <location>
        <begin position="26"/>
        <end position="356"/>
    </location>
</feature>
<dbReference type="InterPro" id="IPR012338">
    <property type="entry name" value="Beta-lactam/transpept-like"/>
</dbReference>
<dbReference type="PANTHER" id="PTHR43283:SF3">
    <property type="entry name" value="BETA-LACTAMASE FAMILY PROTEIN (AFU_ORTHOLOGUE AFUA_5G07500)"/>
    <property type="match status" value="1"/>
</dbReference>
<organism evidence="3 4">
    <name type="scientific">Telmatocola sphagniphila</name>
    <dbReference type="NCBI Taxonomy" id="1123043"/>
    <lineage>
        <taxon>Bacteria</taxon>
        <taxon>Pseudomonadati</taxon>
        <taxon>Planctomycetota</taxon>
        <taxon>Planctomycetia</taxon>
        <taxon>Gemmatales</taxon>
        <taxon>Gemmataceae</taxon>
    </lineage>
</organism>
<reference evidence="3" key="1">
    <citation type="submission" date="2021-05" db="EMBL/GenBank/DDBJ databases">
        <title>Complete genome sequence of the cellulolytic planctomycete Telmatocola sphagniphila SP2T and characterization of the first cellulase from planctomycetes.</title>
        <authorList>
            <person name="Rakitin A.L."/>
            <person name="Beletsky A.V."/>
            <person name="Naumoff D.G."/>
            <person name="Kulichevskaya I.S."/>
            <person name="Mardanov A.V."/>
            <person name="Ravin N.V."/>
            <person name="Dedysh S.N."/>
        </authorList>
    </citation>
    <scope>NUCLEOTIDE SEQUENCE</scope>
    <source>
        <strain evidence="3">SP2T</strain>
    </source>
</reference>
<evidence type="ECO:0000256" key="1">
    <source>
        <dbReference type="SAM" id="SignalP"/>
    </source>
</evidence>
<evidence type="ECO:0000259" key="2">
    <source>
        <dbReference type="Pfam" id="PF00144"/>
    </source>
</evidence>
<proteinExistence type="predicted"/>
<dbReference type="Gene3D" id="3.40.710.10">
    <property type="entry name" value="DD-peptidase/beta-lactamase superfamily"/>
    <property type="match status" value="1"/>
</dbReference>
<keyword evidence="4" id="KW-1185">Reference proteome</keyword>
<dbReference type="AlphaFoldDB" id="A0A8E6EVE0"/>
<evidence type="ECO:0000313" key="3">
    <source>
        <dbReference type="EMBL" id="QVL34834.1"/>
    </source>
</evidence>
<sequence>MLFTISLLALPSTSQAQEAASSPSIQNALQPFVEKHELAGAVTLVADKDKILSINTVGFADIAAKKPMKADCLFWIASQSKPITAVGLMMLIESGKVKLDDPVSRYLPEFNNQWVIAEKKNDQLVLKKPKTPVTVRHVLSHTSGMPFASSLETPTLDMLVLKDAVRSYALTPLNTEPGTKYNYSNAGINTAARIIEVVTGKKYEDYMDEMLFKPLGMKDTTFWPNEEQLTRLAKTFRPNAAKNDLEETTISQLTYPLNDHKRQPMPAGGLFSTAVDVSKFCRMLLNGGKLDGKQYLTEASIKEMTKKQTAEGIKDNYGLGFSAGESFGHGGALSTNMSVETKPGLVLVWLVQHAGYPGKGGESQGAFRQAAYKEFAKPK</sequence>